<evidence type="ECO:0000259" key="2">
    <source>
        <dbReference type="Pfam" id="PF04194"/>
    </source>
</evidence>
<dbReference type="EMBL" id="JBBXMP010000022">
    <property type="protein sequence ID" value="KAL0067850.1"/>
    <property type="molecule type" value="Genomic_DNA"/>
</dbReference>
<dbReference type="Proteomes" id="UP001437256">
    <property type="component" value="Unassembled WGS sequence"/>
</dbReference>
<gene>
    <name evidence="3" type="ORF">AAF712_005018</name>
</gene>
<name>A0ABR3A2Y2_9AGAR</name>
<evidence type="ECO:0000313" key="4">
    <source>
        <dbReference type="Proteomes" id="UP001437256"/>
    </source>
</evidence>
<proteinExistence type="predicted"/>
<dbReference type="Pfam" id="PF04194">
    <property type="entry name" value="PDCD2_C"/>
    <property type="match status" value="1"/>
</dbReference>
<feature type="domain" description="Programmed cell death protein 2 C-terminal" evidence="2">
    <location>
        <begin position="197"/>
        <end position="351"/>
    </location>
</feature>
<dbReference type="PANTHER" id="PTHR47524:SF1">
    <property type="entry name" value="20S RRNA ACCUMULATION PROTEIN 4"/>
    <property type="match status" value="1"/>
</dbReference>
<sequence>MFGDARRRAVKAPQEGSVRAWRGLRYNEEYAKKLEKKLAKKREREAKAKAVAEAQKAKVQSAPSNPFSMATGSGAANPFTFGNQIFGEPTPEPSTPQQDGANENDQEDDEDEEEDASDNESVTSEGSLVTAMASTTLDESPWKSAPHYPPLYLSTTAEYVPAAEKPKVAPKVSQEGDDKDDIGKWVSETYENSLDVDQVFDRFAKRVGYEGEQCIRYELGGVPLPFATDNVFDKLFPAPPAEPLPVTRADFKVVPNAKRTYTPTVPECPDCKGKRAFECQLMPNLINVLRDEGEKENKAMTDEERRKHVQMVLKGGGARGMSWGTCLIFSCRDDCCEAKEGWKEEVVLVQWDK</sequence>
<feature type="region of interest" description="Disordered" evidence="1">
    <location>
        <begin position="41"/>
        <end position="128"/>
    </location>
</feature>
<dbReference type="PANTHER" id="PTHR47524">
    <property type="entry name" value="20S RRNA ACCUMULATION PROTEIN 4"/>
    <property type="match status" value="1"/>
</dbReference>
<feature type="compositionally biased region" description="Basic and acidic residues" evidence="1">
    <location>
        <begin position="41"/>
        <end position="50"/>
    </location>
</feature>
<reference evidence="3 4" key="1">
    <citation type="submission" date="2024-05" db="EMBL/GenBank/DDBJ databases">
        <title>A draft genome resource for the thread blight pathogen Marasmius tenuissimus strain MS-2.</title>
        <authorList>
            <person name="Yulfo-Soto G.E."/>
            <person name="Baruah I.K."/>
            <person name="Amoako-Attah I."/>
            <person name="Bukari Y."/>
            <person name="Meinhardt L.W."/>
            <person name="Bailey B.A."/>
            <person name="Cohen S.P."/>
        </authorList>
    </citation>
    <scope>NUCLEOTIDE SEQUENCE [LARGE SCALE GENOMIC DNA]</scope>
    <source>
        <strain evidence="3 4">MS-2</strain>
    </source>
</reference>
<keyword evidence="4" id="KW-1185">Reference proteome</keyword>
<evidence type="ECO:0000256" key="1">
    <source>
        <dbReference type="SAM" id="MobiDB-lite"/>
    </source>
</evidence>
<dbReference type="InterPro" id="IPR007320">
    <property type="entry name" value="PDCD2_C"/>
</dbReference>
<feature type="compositionally biased region" description="Low complexity" evidence="1">
    <location>
        <begin position="51"/>
        <end position="60"/>
    </location>
</feature>
<accession>A0ABR3A2Y2</accession>
<comment type="caution">
    <text evidence="3">The sequence shown here is derived from an EMBL/GenBank/DDBJ whole genome shotgun (WGS) entry which is preliminary data.</text>
</comment>
<protein>
    <recommendedName>
        <fullName evidence="2">Programmed cell death protein 2 C-terminal domain-containing protein</fullName>
    </recommendedName>
</protein>
<organism evidence="3 4">
    <name type="scientific">Marasmius tenuissimus</name>
    <dbReference type="NCBI Taxonomy" id="585030"/>
    <lineage>
        <taxon>Eukaryota</taxon>
        <taxon>Fungi</taxon>
        <taxon>Dikarya</taxon>
        <taxon>Basidiomycota</taxon>
        <taxon>Agaricomycotina</taxon>
        <taxon>Agaricomycetes</taxon>
        <taxon>Agaricomycetidae</taxon>
        <taxon>Agaricales</taxon>
        <taxon>Marasmiineae</taxon>
        <taxon>Marasmiaceae</taxon>
        <taxon>Marasmius</taxon>
    </lineage>
</organism>
<evidence type="ECO:0000313" key="3">
    <source>
        <dbReference type="EMBL" id="KAL0067850.1"/>
    </source>
</evidence>
<feature type="compositionally biased region" description="Acidic residues" evidence="1">
    <location>
        <begin position="102"/>
        <end position="118"/>
    </location>
</feature>
<feature type="compositionally biased region" description="Polar residues" evidence="1">
    <location>
        <begin position="61"/>
        <end position="71"/>
    </location>
</feature>